<keyword evidence="10" id="KW-1185">Reference proteome</keyword>
<dbReference type="InterPro" id="IPR008984">
    <property type="entry name" value="SMAD_FHA_dom_sf"/>
</dbReference>
<reference evidence="9" key="2">
    <citation type="submission" date="2025-08" db="UniProtKB">
        <authorList>
            <consortium name="Ensembl"/>
        </authorList>
    </citation>
    <scope>IDENTIFICATION</scope>
</reference>
<dbReference type="InterPro" id="IPR017855">
    <property type="entry name" value="SMAD-like_dom_sf"/>
</dbReference>
<evidence type="ECO:0000256" key="3">
    <source>
        <dbReference type="ARBA" id="ARBA00023125"/>
    </source>
</evidence>
<protein>
    <submittedName>
        <fullName evidence="9">Interferon regulatory factor 10</fullName>
    </submittedName>
</protein>
<dbReference type="Gene3D" id="1.10.10.10">
    <property type="entry name" value="Winged helix-like DNA-binding domain superfamily/Winged helix DNA-binding domain"/>
    <property type="match status" value="1"/>
</dbReference>
<dbReference type="EMBL" id="AFYH01199091">
    <property type="status" value="NOT_ANNOTATED_CDS"/>
    <property type="molecule type" value="Genomic_DNA"/>
</dbReference>
<dbReference type="SUPFAM" id="SSF46785">
    <property type="entry name" value="Winged helix' DNA-binding domain"/>
    <property type="match status" value="1"/>
</dbReference>
<dbReference type="Pfam" id="PF00605">
    <property type="entry name" value="IRF"/>
    <property type="match status" value="1"/>
</dbReference>
<dbReference type="STRING" id="7897.ENSLACP00000008165"/>
<dbReference type="InterPro" id="IPR019817">
    <property type="entry name" value="Interferon_reg_fac_CS"/>
</dbReference>
<dbReference type="GO" id="GO:0002376">
    <property type="term" value="P:immune system process"/>
    <property type="evidence" value="ECO:0007669"/>
    <property type="project" value="TreeGrafter"/>
</dbReference>
<dbReference type="InParanoid" id="H3AEU4"/>
<accession>H3AEU4</accession>
<dbReference type="GO" id="GO:0000978">
    <property type="term" value="F:RNA polymerase II cis-regulatory region sequence-specific DNA binding"/>
    <property type="evidence" value="ECO:0007669"/>
    <property type="project" value="TreeGrafter"/>
</dbReference>
<dbReference type="Proteomes" id="UP000008672">
    <property type="component" value="Unassembled WGS sequence"/>
</dbReference>
<dbReference type="EMBL" id="AFYH01199090">
    <property type="status" value="NOT_ANNOTATED_CDS"/>
    <property type="molecule type" value="Genomic_DNA"/>
</dbReference>
<dbReference type="Gene3D" id="2.60.200.10">
    <property type="match status" value="1"/>
</dbReference>
<dbReference type="Pfam" id="PF10401">
    <property type="entry name" value="IRF-3"/>
    <property type="match status" value="1"/>
</dbReference>
<dbReference type="InterPro" id="IPR036388">
    <property type="entry name" value="WH-like_DNA-bd_sf"/>
</dbReference>
<dbReference type="OMA" id="RWENREK"/>
<dbReference type="InterPro" id="IPR001346">
    <property type="entry name" value="Interferon_reg_fact_DNA-bd_dom"/>
</dbReference>
<feature type="region of interest" description="Disordered" evidence="7">
    <location>
        <begin position="168"/>
        <end position="187"/>
    </location>
</feature>
<dbReference type="EMBL" id="AFYH01199093">
    <property type="status" value="NOT_ANNOTATED_CDS"/>
    <property type="molecule type" value="Genomic_DNA"/>
</dbReference>
<evidence type="ECO:0000313" key="10">
    <source>
        <dbReference type="Proteomes" id="UP000008672"/>
    </source>
</evidence>
<gene>
    <name evidence="9" type="primary">LOC102358992</name>
</gene>
<dbReference type="GO" id="GO:0045944">
    <property type="term" value="P:positive regulation of transcription by RNA polymerase II"/>
    <property type="evidence" value="ECO:0007669"/>
    <property type="project" value="UniProtKB-ARBA"/>
</dbReference>
<dbReference type="SMART" id="SM01243">
    <property type="entry name" value="IRF-3"/>
    <property type="match status" value="1"/>
</dbReference>
<feature type="domain" description="IRF tryptophan pentad repeat" evidence="8">
    <location>
        <begin position="7"/>
        <end position="115"/>
    </location>
</feature>
<keyword evidence="4" id="KW-0010">Activator</keyword>
<dbReference type="GO" id="GO:0000981">
    <property type="term" value="F:DNA-binding transcription factor activity, RNA polymerase II-specific"/>
    <property type="evidence" value="ECO:0007669"/>
    <property type="project" value="TreeGrafter"/>
</dbReference>
<dbReference type="InterPro" id="IPR019471">
    <property type="entry name" value="Interferon_reg_factor-3"/>
</dbReference>
<dbReference type="eggNOG" id="ENOG502QTBI">
    <property type="taxonomic scope" value="Eukaryota"/>
</dbReference>
<keyword evidence="3" id="KW-0238">DNA-binding</keyword>
<name>H3AEU4_LATCH</name>
<dbReference type="SMART" id="SM00348">
    <property type="entry name" value="IRF"/>
    <property type="match status" value="1"/>
</dbReference>
<dbReference type="FunFam" id="1.10.10.10:FF:000041">
    <property type="entry name" value="Interferon regulatory factor 4"/>
    <property type="match status" value="1"/>
</dbReference>
<evidence type="ECO:0000256" key="5">
    <source>
        <dbReference type="ARBA" id="ARBA00023163"/>
    </source>
</evidence>
<dbReference type="EMBL" id="AFYH01199092">
    <property type="status" value="NOT_ANNOTATED_CDS"/>
    <property type="molecule type" value="Genomic_DNA"/>
</dbReference>
<dbReference type="AlphaFoldDB" id="H3AEU4"/>
<dbReference type="CDD" id="cd00103">
    <property type="entry name" value="IRF"/>
    <property type="match status" value="1"/>
</dbReference>
<dbReference type="PROSITE" id="PS00601">
    <property type="entry name" value="IRF_1"/>
    <property type="match status" value="1"/>
</dbReference>
<dbReference type="PANTHER" id="PTHR11949:SF24">
    <property type="entry name" value="INTERFERON REGULATORY FACTOR 9"/>
    <property type="match status" value="1"/>
</dbReference>
<evidence type="ECO:0000256" key="2">
    <source>
        <dbReference type="ARBA" id="ARBA00023015"/>
    </source>
</evidence>
<evidence type="ECO:0000259" key="8">
    <source>
        <dbReference type="PROSITE" id="PS51507"/>
    </source>
</evidence>
<dbReference type="GO" id="GO:0005634">
    <property type="term" value="C:nucleus"/>
    <property type="evidence" value="ECO:0007669"/>
    <property type="project" value="UniProtKB-SubCell"/>
</dbReference>
<proteinExistence type="predicted"/>
<dbReference type="FunFam" id="2.60.200.10:FF:000013">
    <property type="entry name" value="Interferon regulatory factor 8"/>
    <property type="match status" value="1"/>
</dbReference>
<dbReference type="HOGENOM" id="CLU_031544_1_1_1"/>
<dbReference type="Ensembl" id="ENSLACT00000008231.1">
    <property type="protein sequence ID" value="ENSLACP00000008165.1"/>
    <property type="gene ID" value="ENSLACG00000007228.1"/>
</dbReference>
<evidence type="ECO:0000256" key="7">
    <source>
        <dbReference type="SAM" id="MobiDB-lite"/>
    </source>
</evidence>
<organism evidence="9 10">
    <name type="scientific">Latimeria chalumnae</name>
    <name type="common">Coelacanth</name>
    <dbReference type="NCBI Taxonomy" id="7897"/>
    <lineage>
        <taxon>Eukaryota</taxon>
        <taxon>Metazoa</taxon>
        <taxon>Chordata</taxon>
        <taxon>Craniata</taxon>
        <taxon>Vertebrata</taxon>
        <taxon>Euteleostomi</taxon>
        <taxon>Coelacanthiformes</taxon>
        <taxon>Coelacanthidae</taxon>
        <taxon>Latimeria</taxon>
    </lineage>
</organism>
<dbReference type="PROSITE" id="PS51507">
    <property type="entry name" value="IRF_2"/>
    <property type="match status" value="1"/>
</dbReference>
<dbReference type="PRINTS" id="PR00267">
    <property type="entry name" value="INTFRNREGFCT"/>
</dbReference>
<dbReference type="SUPFAM" id="SSF49879">
    <property type="entry name" value="SMAD/FHA domain"/>
    <property type="match status" value="1"/>
</dbReference>
<keyword evidence="2" id="KW-0805">Transcription regulation</keyword>
<keyword evidence="6" id="KW-0539">Nucleus</keyword>
<dbReference type="GeneTree" id="ENSGT00940000163813"/>
<dbReference type="EMBL" id="AFYH01199089">
    <property type="status" value="NOT_ANNOTATED_CDS"/>
    <property type="molecule type" value="Genomic_DNA"/>
</dbReference>
<dbReference type="InterPro" id="IPR036390">
    <property type="entry name" value="WH_DNA-bd_sf"/>
</dbReference>
<feature type="compositionally biased region" description="Basic and acidic residues" evidence="7">
    <location>
        <begin position="168"/>
        <end position="184"/>
    </location>
</feature>
<evidence type="ECO:0000313" key="9">
    <source>
        <dbReference type="Ensembl" id="ENSLACP00000008165.1"/>
    </source>
</evidence>
<evidence type="ECO:0000256" key="6">
    <source>
        <dbReference type="ARBA" id="ARBA00023242"/>
    </source>
</evidence>
<comment type="subcellular location">
    <subcellularLocation>
        <location evidence="1">Nucleus</location>
    </subcellularLocation>
</comment>
<reference evidence="9" key="3">
    <citation type="submission" date="2025-09" db="UniProtKB">
        <authorList>
            <consortium name="Ensembl"/>
        </authorList>
    </citation>
    <scope>IDENTIFICATION</scope>
</reference>
<reference evidence="10" key="1">
    <citation type="submission" date="2011-08" db="EMBL/GenBank/DDBJ databases">
        <title>The draft genome of Latimeria chalumnae.</title>
        <authorList>
            <person name="Di Palma F."/>
            <person name="Alfoldi J."/>
            <person name="Johnson J."/>
            <person name="Berlin A."/>
            <person name="Gnerre S."/>
            <person name="Jaffe D."/>
            <person name="MacCallum I."/>
            <person name="Young S."/>
            <person name="Walker B.J."/>
            <person name="Lander E."/>
            <person name="Lindblad-Toh K."/>
        </authorList>
    </citation>
    <scope>NUCLEOTIDE SEQUENCE [LARGE SCALE GENOMIC DNA]</scope>
    <source>
        <strain evidence="10">Wild caught</strain>
    </source>
</reference>
<evidence type="ECO:0000256" key="4">
    <source>
        <dbReference type="ARBA" id="ARBA00023159"/>
    </source>
</evidence>
<evidence type="ECO:0000256" key="1">
    <source>
        <dbReference type="ARBA" id="ARBA00004123"/>
    </source>
</evidence>
<dbReference type="PANTHER" id="PTHR11949">
    <property type="entry name" value="INTERFERON REGULATORY FACTOR"/>
    <property type="match status" value="1"/>
</dbReference>
<sequence>MSDGCGSMKLRQWLITQIDSGLYPGLRWENREKNLFRIPWKHAAKQDYNQDEDAALFKAWAIYKGKHQEGKDKADPSTWKTRLRCALNKSTDFQEVPERSQLDISEPYKVYQILPEGVVILTPEKIAALPSNQDTTCPKCQKQETTSQCQGQLQTQDNFPGVCVGAGGEEREVGGQEKGREGERKRWRQHWAPMEIESSEPPVETDFKPPRNAFEPFCISDLRLHVRLYYQGTLVKDFVTRTADGCRITHGHVPVVNEKIYGSSTMEEILFPSPHILTADDPRRLVEVMERLLPHLERGVILWLGPEGVFAKRLCQGRVYWNGPLAPFDDQPNKLDREITCKLLDTQQFLQELQVYMHDRRTPPRYQIDLCFGEEYPDPPSQRSRKLIMAQVEPIFARKLFHCAEQMDRASLQSLQFSNPGSDNLQRILWRLCQSYPSLSPFSPYPPLSHPIPLPFL</sequence>
<keyword evidence="5" id="KW-0804">Transcription</keyword>